<dbReference type="Gene3D" id="2.60.40.10">
    <property type="entry name" value="Immunoglobulins"/>
    <property type="match status" value="1"/>
</dbReference>
<dbReference type="FunFam" id="2.60.40.10:FF:000791">
    <property type="entry name" value="Two-component system sensor histidine kinase/response regulator"/>
    <property type="match status" value="1"/>
</dbReference>
<evidence type="ECO:0000256" key="2">
    <source>
        <dbReference type="ARBA" id="ARBA00012438"/>
    </source>
</evidence>
<dbReference type="SMART" id="SM00388">
    <property type="entry name" value="HisKA"/>
    <property type="match status" value="1"/>
</dbReference>
<evidence type="ECO:0000259" key="14">
    <source>
        <dbReference type="PROSITE" id="PS01124"/>
    </source>
</evidence>
<dbReference type="InterPro" id="IPR036890">
    <property type="entry name" value="HATPase_C_sf"/>
</dbReference>
<dbReference type="SUPFAM" id="SSF47384">
    <property type="entry name" value="Homodimeric domain of signal transducing histidine kinase"/>
    <property type="match status" value="1"/>
</dbReference>
<keyword evidence="12" id="KW-0812">Transmembrane</keyword>
<dbReference type="Pfam" id="PF07494">
    <property type="entry name" value="Reg_prop"/>
    <property type="match status" value="7"/>
</dbReference>
<dbReference type="InterPro" id="IPR003661">
    <property type="entry name" value="HisK_dim/P_dom"/>
</dbReference>
<gene>
    <name evidence="17" type="ORF">SAMN04488101_11046</name>
</gene>
<dbReference type="PANTHER" id="PTHR43547">
    <property type="entry name" value="TWO-COMPONENT HISTIDINE KINASE"/>
    <property type="match status" value="1"/>
</dbReference>
<dbReference type="InterPro" id="IPR013783">
    <property type="entry name" value="Ig-like_fold"/>
</dbReference>
<evidence type="ECO:0000256" key="6">
    <source>
        <dbReference type="ARBA" id="ARBA00022777"/>
    </source>
</evidence>
<dbReference type="InterPro" id="IPR004358">
    <property type="entry name" value="Sig_transdc_His_kin-like_C"/>
</dbReference>
<evidence type="ECO:0000256" key="3">
    <source>
        <dbReference type="ARBA" id="ARBA00022553"/>
    </source>
</evidence>
<accession>A0A1W2E605</accession>
<dbReference type="GO" id="GO:0005524">
    <property type="term" value="F:ATP binding"/>
    <property type="evidence" value="ECO:0007669"/>
    <property type="project" value="UniProtKB-KW"/>
</dbReference>
<dbReference type="SMART" id="SM00448">
    <property type="entry name" value="REC"/>
    <property type="match status" value="1"/>
</dbReference>
<dbReference type="InterPro" id="IPR011123">
    <property type="entry name" value="Y_Y_Y"/>
</dbReference>
<dbReference type="SUPFAM" id="SSF55874">
    <property type="entry name" value="ATPase domain of HSP90 chaperone/DNA topoisomerase II/histidine kinase"/>
    <property type="match status" value="1"/>
</dbReference>
<dbReference type="Gene3D" id="2.130.10.10">
    <property type="entry name" value="YVTN repeat-like/Quinoprotein amine dehydrogenase"/>
    <property type="match status" value="2"/>
</dbReference>
<dbReference type="Gene3D" id="1.10.287.130">
    <property type="match status" value="1"/>
</dbReference>
<dbReference type="Gene3D" id="3.30.565.10">
    <property type="entry name" value="Histidine kinase-like ATPase, C-terminal domain"/>
    <property type="match status" value="1"/>
</dbReference>
<dbReference type="Pfam" id="PF00072">
    <property type="entry name" value="Response_reg"/>
    <property type="match status" value="1"/>
</dbReference>
<dbReference type="InterPro" id="IPR003594">
    <property type="entry name" value="HATPase_dom"/>
</dbReference>
<dbReference type="SMART" id="SM00342">
    <property type="entry name" value="HTH_ARAC"/>
    <property type="match status" value="1"/>
</dbReference>
<evidence type="ECO:0000256" key="11">
    <source>
        <dbReference type="PROSITE-ProRule" id="PRU00169"/>
    </source>
</evidence>
<dbReference type="GO" id="GO:0000155">
    <property type="term" value="F:phosphorelay sensor kinase activity"/>
    <property type="evidence" value="ECO:0007669"/>
    <property type="project" value="InterPro"/>
</dbReference>
<reference evidence="17 18" key="1">
    <citation type="submission" date="2017-04" db="EMBL/GenBank/DDBJ databases">
        <authorList>
            <person name="Afonso C.L."/>
            <person name="Miller P.J."/>
            <person name="Scott M.A."/>
            <person name="Spackman E."/>
            <person name="Goraichik I."/>
            <person name="Dimitrov K.M."/>
            <person name="Suarez D.L."/>
            <person name="Swayne D.E."/>
        </authorList>
    </citation>
    <scope>NUCLEOTIDE SEQUENCE [LARGE SCALE GENOMIC DNA]</scope>
    <source>
        <strain evidence="17 18">DSM 19625</strain>
    </source>
</reference>
<dbReference type="SUPFAM" id="SSF46689">
    <property type="entry name" value="Homeodomain-like"/>
    <property type="match status" value="1"/>
</dbReference>
<feature type="modified residue" description="4-aspartylphosphate" evidence="11">
    <location>
        <position position="1162"/>
    </location>
</feature>
<evidence type="ECO:0000313" key="17">
    <source>
        <dbReference type="EMBL" id="SMD04887.1"/>
    </source>
</evidence>
<dbReference type="EMBL" id="FWYB01000010">
    <property type="protein sequence ID" value="SMD04887.1"/>
    <property type="molecule type" value="Genomic_DNA"/>
</dbReference>
<dbReference type="Pfam" id="PF12833">
    <property type="entry name" value="HTH_18"/>
    <property type="match status" value="1"/>
</dbReference>
<proteinExistence type="predicted"/>
<keyword evidence="8" id="KW-0902">Two-component regulatory system</keyword>
<dbReference type="Pfam" id="PF00512">
    <property type="entry name" value="HisKA"/>
    <property type="match status" value="1"/>
</dbReference>
<dbReference type="Pfam" id="PF02518">
    <property type="entry name" value="HATPase_c"/>
    <property type="match status" value="1"/>
</dbReference>
<dbReference type="FunFam" id="3.30.565.10:FF:000037">
    <property type="entry name" value="Hybrid sensor histidine kinase/response regulator"/>
    <property type="match status" value="1"/>
</dbReference>
<comment type="catalytic activity">
    <reaction evidence="1">
        <text>ATP + protein L-histidine = ADP + protein N-phospho-L-histidine.</text>
        <dbReference type="EC" id="2.7.13.3"/>
    </reaction>
</comment>
<feature type="signal peptide" evidence="13">
    <location>
        <begin position="1"/>
        <end position="24"/>
    </location>
</feature>
<evidence type="ECO:0000256" key="12">
    <source>
        <dbReference type="SAM" id="Phobius"/>
    </source>
</evidence>
<dbReference type="PROSITE" id="PS50110">
    <property type="entry name" value="RESPONSE_REGULATORY"/>
    <property type="match status" value="1"/>
</dbReference>
<keyword evidence="10" id="KW-0804">Transcription</keyword>
<dbReference type="PROSITE" id="PS50109">
    <property type="entry name" value="HIS_KIN"/>
    <property type="match status" value="1"/>
</dbReference>
<dbReference type="InterPro" id="IPR036097">
    <property type="entry name" value="HisK_dim/P_sf"/>
</dbReference>
<dbReference type="CDD" id="cd17574">
    <property type="entry name" value="REC_OmpR"/>
    <property type="match status" value="1"/>
</dbReference>
<keyword evidence="4" id="KW-0808">Transferase</keyword>
<protein>
    <recommendedName>
        <fullName evidence="2">histidine kinase</fullName>
        <ecNumber evidence="2">2.7.13.3</ecNumber>
    </recommendedName>
</protein>
<keyword evidence="12" id="KW-0472">Membrane</keyword>
<evidence type="ECO:0000256" key="8">
    <source>
        <dbReference type="ARBA" id="ARBA00023012"/>
    </source>
</evidence>
<dbReference type="PANTHER" id="PTHR43547:SF2">
    <property type="entry name" value="HYBRID SIGNAL TRANSDUCTION HISTIDINE KINASE C"/>
    <property type="match status" value="1"/>
</dbReference>
<dbReference type="Pfam" id="PF07495">
    <property type="entry name" value="Y_Y_Y"/>
    <property type="match status" value="1"/>
</dbReference>
<feature type="domain" description="Response regulatory" evidence="16">
    <location>
        <begin position="1114"/>
        <end position="1229"/>
    </location>
</feature>
<dbReference type="InterPro" id="IPR011006">
    <property type="entry name" value="CheY-like_superfamily"/>
</dbReference>
<dbReference type="SMART" id="SM00387">
    <property type="entry name" value="HATPase_c"/>
    <property type="match status" value="1"/>
</dbReference>
<dbReference type="InterPro" id="IPR001789">
    <property type="entry name" value="Sig_transdc_resp-reg_receiver"/>
</dbReference>
<dbReference type="EC" id="2.7.13.3" evidence="2"/>
<keyword evidence="9" id="KW-0805">Transcription regulation</keyword>
<evidence type="ECO:0000313" key="18">
    <source>
        <dbReference type="Proteomes" id="UP000192678"/>
    </source>
</evidence>
<evidence type="ECO:0000256" key="1">
    <source>
        <dbReference type="ARBA" id="ARBA00000085"/>
    </source>
</evidence>
<feature type="transmembrane region" description="Helical" evidence="12">
    <location>
        <begin position="807"/>
        <end position="829"/>
    </location>
</feature>
<keyword evidence="7" id="KW-0067">ATP-binding</keyword>
<dbReference type="STRING" id="475255.SAMN04488101_11046"/>
<dbReference type="InterPro" id="IPR015943">
    <property type="entry name" value="WD40/YVTN_repeat-like_dom_sf"/>
</dbReference>
<keyword evidence="5" id="KW-0547">Nucleotide-binding</keyword>
<evidence type="ECO:0000256" key="4">
    <source>
        <dbReference type="ARBA" id="ARBA00022679"/>
    </source>
</evidence>
<evidence type="ECO:0000256" key="10">
    <source>
        <dbReference type="ARBA" id="ARBA00023163"/>
    </source>
</evidence>
<evidence type="ECO:0000259" key="15">
    <source>
        <dbReference type="PROSITE" id="PS50109"/>
    </source>
</evidence>
<sequence>MKLAKWKLIALCISMLTISSSVQAQRQVSFNNFTIENGLSQNSVISIVQDKSDFLWFGTRQGLNRYDGNQFKTYRNNPADPRSLSNDEAQSLITDSDGTLWVGTANGLNKYDSNQDAFTQINTHSKNGLRQNSIESIYEDLNKKLWIGTLGGLHLLIDKSKNTFTSFKFKGAKDDGINGIYAILQDTRGNIWIGTGAGLIRMCIKNGRYQYERFKNDPANSRSISSNYITSLITDNQQNLWIGSGNGMCLYDYATKSFTVYGHDNKNQHSLAHNDIRTITKDKKGMLWVGTQEGLSILDPLSKKFSNYQHDSELKNSISHNSVHSIYEDINKTMWVGTYYGGVNYSHPIATRFRTYQNSRLRSSVSSNIISSVVEDDLHNLWIGTEGAGLNHLDRKTNTYTVYKTNPNDPNSITSNLVKIILKDNSGNGELIIGTHFGGINIFNPKTGRFRRITNVRNNKNGIGTAEILALRQDSYGTLWVGSRNGLSILKKQNGTFPDRTTKSVLDKYFKKDKQGVQVLFEDQQKSLWMGTSAGLYRYNFSSKTLRLFRKREKDNTKLQSDYINCVMQTSKGLICVGTYFGGISIYNDQTNHFKTYTEADGLANNNVLGIVEDGSGNLWISTANGLSELNLNTGKFRNYTKSDGLAGNEFNARSYFKDSNGEIFLGGMNGLTSFYPKEIETNNYAAPLVFTGLKLFNQPVAVAGPDQLLNEQILNTKEITFKHDQNHFTLGFSLLNYIKSDKNKYAYKLDGYDEQWNYPDNPSATYTNLPSGSYRFIVKGINNDGIPGNNQASIKVKILPPIWASWWAYAFYVLVFAVILFLTVRYLIIRALFKRSKDVQKMKLNFFTYVSHEIRTPLTLILGPLEHLLKTTKDNPDLNKQILPIKNNADRLMRLITELMDFRKAETGHLRLYVGSSNIVEFTYDIFHAFQHLAEARNIEYIFYSKQKHIELYFDKVQLEKVLFNLLSNAFKFTDDQGSIKVSIEETAQELSIKVRDNGKGIPYESQSKLFSDFFQVDERGSGHIGSGIGLALSKSIVESHHGIIAIESHPATSAQPGDTCFTVTLKKGKAHFKSNDFIDPQYQETEHRIYTPPTAAAITAERVETGKAHQKTILIVEDNPEIRQMLMGFLNSDYQVYESYDGLNGWETAIDLFPDLIICDVMMPVMDGLELCRKLKTDERTSHIPVILLTAKSSHIHQMDGLETGADAYITKPFSIDLLGLNIKNLLQSRATMKQKFSQEVNPQLQNTAINTVEHAFMLKIVQYIEDHMSDQDFSVPELASYIGMSQPILYKKIRAITDLSVNDFIKTIRLKKAAQLFAQKQYNVSEVSYLVGFNDPKYFSREFKKQYGHTPKTYVGSLSEQGS</sequence>
<keyword evidence="18" id="KW-1185">Reference proteome</keyword>
<dbReference type="Gene3D" id="3.40.50.2300">
    <property type="match status" value="1"/>
</dbReference>
<evidence type="ECO:0000259" key="16">
    <source>
        <dbReference type="PROSITE" id="PS50110"/>
    </source>
</evidence>
<feature type="domain" description="Histidine kinase" evidence="15">
    <location>
        <begin position="850"/>
        <end position="1071"/>
    </location>
</feature>
<dbReference type="SUPFAM" id="SSF63829">
    <property type="entry name" value="Calcium-dependent phosphotriesterase"/>
    <property type="match status" value="3"/>
</dbReference>
<dbReference type="InterPro" id="IPR005467">
    <property type="entry name" value="His_kinase_dom"/>
</dbReference>
<keyword evidence="3 11" id="KW-0597">Phosphoprotein</keyword>
<dbReference type="Proteomes" id="UP000192678">
    <property type="component" value="Unassembled WGS sequence"/>
</dbReference>
<feature type="domain" description="HTH araC/xylS-type" evidence="14">
    <location>
        <begin position="1261"/>
        <end position="1360"/>
    </location>
</feature>
<organism evidence="17 18">
    <name type="scientific">Pedobacter nyackensis</name>
    <dbReference type="NCBI Taxonomy" id="475255"/>
    <lineage>
        <taxon>Bacteria</taxon>
        <taxon>Pseudomonadati</taxon>
        <taxon>Bacteroidota</taxon>
        <taxon>Sphingobacteriia</taxon>
        <taxon>Sphingobacteriales</taxon>
        <taxon>Sphingobacteriaceae</taxon>
        <taxon>Pedobacter</taxon>
    </lineage>
</organism>
<dbReference type="CDD" id="cd00082">
    <property type="entry name" value="HisKA"/>
    <property type="match status" value="1"/>
</dbReference>
<dbReference type="SUPFAM" id="SSF52172">
    <property type="entry name" value="CheY-like"/>
    <property type="match status" value="1"/>
</dbReference>
<dbReference type="InterPro" id="IPR018060">
    <property type="entry name" value="HTH_AraC"/>
</dbReference>
<name>A0A1W2E605_9SPHI</name>
<dbReference type="FunFam" id="1.10.287.130:FF:000045">
    <property type="entry name" value="Two-component system sensor histidine kinase/response regulator"/>
    <property type="match status" value="1"/>
</dbReference>
<keyword evidence="13" id="KW-0732">Signal</keyword>
<dbReference type="CDD" id="cd00075">
    <property type="entry name" value="HATPase"/>
    <property type="match status" value="1"/>
</dbReference>
<dbReference type="PROSITE" id="PS01124">
    <property type="entry name" value="HTH_ARAC_FAMILY_2"/>
    <property type="match status" value="1"/>
</dbReference>
<dbReference type="Gene3D" id="1.10.10.60">
    <property type="entry name" value="Homeodomain-like"/>
    <property type="match status" value="1"/>
</dbReference>
<dbReference type="GO" id="GO:0003700">
    <property type="term" value="F:DNA-binding transcription factor activity"/>
    <property type="evidence" value="ECO:0007669"/>
    <property type="project" value="InterPro"/>
</dbReference>
<keyword evidence="12" id="KW-1133">Transmembrane helix</keyword>
<dbReference type="RefSeq" id="WP_084290765.1">
    <property type="nucleotide sequence ID" value="NZ_FWYB01000010.1"/>
</dbReference>
<evidence type="ECO:0000256" key="13">
    <source>
        <dbReference type="SAM" id="SignalP"/>
    </source>
</evidence>
<feature type="chain" id="PRO_5012709658" description="histidine kinase" evidence="13">
    <location>
        <begin position="25"/>
        <end position="1366"/>
    </location>
</feature>
<keyword evidence="6 17" id="KW-0418">Kinase</keyword>
<dbReference type="PRINTS" id="PR00344">
    <property type="entry name" value="BCTRLSENSOR"/>
</dbReference>
<dbReference type="OrthoDB" id="9809670at2"/>
<evidence type="ECO:0000256" key="5">
    <source>
        <dbReference type="ARBA" id="ARBA00022741"/>
    </source>
</evidence>
<dbReference type="InterPro" id="IPR011110">
    <property type="entry name" value="Reg_prop"/>
</dbReference>
<dbReference type="GO" id="GO:0043565">
    <property type="term" value="F:sequence-specific DNA binding"/>
    <property type="evidence" value="ECO:0007669"/>
    <property type="project" value="InterPro"/>
</dbReference>
<evidence type="ECO:0000256" key="9">
    <source>
        <dbReference type="ARBA" id="ARBA00023015"/>
    </source>
</evidence>
<evidence type="ECO:0000256" key="7">
    <source>
        <dbReference type="ARBA" id="ARBA00022840"/>
    </source>
</evidence>
<dbReference type="InterPro" id="IPR009057">
    <property type="entry name" value="Homeodomain-like_sf"/>
</dbReference>